<keyword evidence="2" id="KW-1185">Reference proteome</keyword>
<organism evidence="1 2">
    <name type="scientific">Dermacentor silvarum</name>
    <name type="common">Tick</name>
    <dbReference type="NCBI Taxonomy" id="543639"/>
    <lineage>
        <taxon>Eukaryota</taxon>
        <taxon>Metazoa</taxon>
        <taxon>Ecdysozoa</taxon>
        <taxon>Arthropoda</taxon>
        <taxon>Chelicerata</taxon>
        <taxon>Arachnida</taxon>
        <taxon>Acari</taxon>
        <taxon>Parasitiformes</taxon>
        <taxon>Ixodida</taxon>
        <taxon>Ixodoidea</taxon>
        <taxon>Ixodidae</taxon>
        <taxon>Rhipicephalinae</taxon>
        <taxon>Dermacentor</taxon>
    </lineage>
</organism>
<proteinExistence type="predicted"/>
<dbReference type="Proteomes" id="UP000821865">
    <property type="component" value="Chromosome 1"/>
</dbReference>
<comment type="caution">
    <text evidence="1">The sequence shown here is derived from an EMBL/GenBank/DDBJ whole genome shotgun (WGS) entry which is preliminary data.</text>
</comment>
<name>A0ACB8DUJ9_DERSI</name>
<evidence type="ECO:0000313" key="2">
    <source>
        <dbReference type="Proteomes" id="UP000821865"/>
    </source>
</evidence>
<dbReference type="EMBL" id="CM023470">
    <property type="protein sequence ID" value="KAH7978031.1"/>
    <property type="molecule type" value="Genomic_DNA"/>
</dbReference>
<evidence type="ECO:0000313" key="1">
    <source>
        <dbReference type="EMBL" id="KAH7978031.1"/>
    </source>
</evidence>
<sequence>MAMRKQKPLSIKDKPNILAAVDWNPKRKRIDIANELGLPASWSSSWGAGGALLKWFKQVQISGVNFDGSVLKEKALEVADLGIDDFTAYNGWISRFRARHGIAYRQTGGIPYERNPQLLVLDSFRGHLTAKMKQGLRRSAPPLLQPLDVGVNKPFKDLLRREYE</sequence>
<reference evidence="1" key="1">
    <citation type="submission" date="2020-05" db="EMBL/GenBank/DDBJ databases">
        <title>Large-scale comparative analyses of tick genomes elucidate their genetic diversity and vector capacities.</title>
        <authorList>
            <person name="Jia N."/>
            <person name="Wang J."/>
            <person name="Shi W."/>
            <person name="Du L."/>
            <person name="Sun Y."/>
            <person name="Zhan W."/>
            <person name="Jiang J."/>
            <person name="Wang Q."/>
            <person name="Zhang B."/>
            <person name="Ji P."/>
            <person name="Sakyi L.B."/>
            <person name="Cui X."/>
            <person name="Yuan T."/>
            <person name="Jiang B."/>
            <person name="Yang W."/>
            <person name="Lam T.T.-Y."/>
            <person name="Chang Q."/>
            <person name="Ding S."/>
            <person name="Wang X."/>
            <person name="Zhu J."/>
            <person name="Ruan X."/>
            <person name="Zhao L."/>
            <person name="Wei J."/>
            <person name="Que T."/>
            <person name="Du C."/>
            <person name="Cheng J."/>
            <person name="Dai P."/>
            <person name="Han X."/>
            <person name="Huang E."/>
            <person name="Gao Y."/>
            <person name="Liu J."/>
            <person name="Shao H."/>
            <person name="Ye R."/>
            <person name="Li L."/>
            <person name="Wei W."/>
            <person name="Wang X."/>
            <person name="Wang C."/>
            <person name="Yang T."/>
            <person name="Huo Q."/>
            <person name="Li W."/>
            <person name="Guo W."/>
            <person name="Chen H."/>
            <person name="Zhou L."/>
            <person name="Ni X."/>
            <person name="Tian J."/>
            <person name="Zhou Y."/>
            <person name="Sheng Y."/>
            <person name="Liu T."/>
            <person name="Pan Y."/>
            <person name="Xia L."/>
            <person name="Li J."/>
            <person name="Zhao F."/>
            <person name="Cao W."/>
        </authorList>
    </citation>
    <scope>NUCLEOTIDE SEQUENCE</scope>
    <source>
        <strain evidence="1">Dsil-2018</strain>
    </source>
</reference>
<protein>
    <submittedName>
        <fullName evidence="1">Uncharacterized protein</fullName>
    </submittedName>
</protein>
<accession>A0ACB8DUJ9</accession>
<gene>
    <name evidence="1" type="ORF">HPB49_004258</name>
</gene>